<name>A0A7S9KLP7_EPIFF</name>
<dbReference type="EMBL" id="CP031385">
    <property type="protein sequence ID" value="QPG94645.1"/>
    <property type="molecule type" value="Genomic_DNA"/>
</dbReference>
<dbReference type="Proteomes" id="UP000594364">
    <property type="component" value="Chromosome 1"/>
</dbReference>
<sequence length="304" mass="33139">MWGVATPPNAHPSHHNLLPRIITHFLNSCNLSHLPSHTITRSHKRPRGPEASYQKEQRRGTASAAVSTMNVGPPPGTHQSLILPPLTPSEFLEHLTSHGTHPSTAIICWPKGQFLAALTQDVLQQQPRGEEEEAEAEDHGAEPQMRHHHPLLRASLMQTAVARHINMVFAPTVAHLRAYLATLTLSEIKVPPPPAAGLLIKPPLLMVYGLVELHRDGMDWSAQGLSFSAAVFVEAAWRNGFRAVILEPRRTQDGKQELGQSLGEKVPVLTGTPVKDDGSWAGPSVGVGHVLGSWFDVEASRRGL</sequence>
<feature type="region of interest" description="Disordered" evidence="1">
    <location>
        <begin position="36"/>
        <end position="76"/>
    </location>
</feature>
<evidence type="ECO:0000313" key="3">
    <source>
        <dbReference type="Proteomes" id="UP000594364"/>
    </source>
</evidence>
<reference evidence="2 3" key="1">
    <citation type="journal article" date="2018" name="PLoS Genet.">
        <title>Repeat elements organise 3D genome structure and mediate transcription in the filamentous fungus Epichloe festucae.</title>
        <authorList>
            <person name="Winter D.J."/>
            <person name="Ganley A.R.D."/>
            <person name="Young C.A."/>
            <person name="Liachko I."/>
            <person name="Schardl C.L."/>
            <person name="Dupont P.Y."/>
            <person name="Berry D."/>
            <person name="Ram A."/>
            <person name="Scott B."/>
            <person name="Cox M.P."/>
        </authorList>
    </citation>
    <scope>NUCLEOTIDE SEQUENCE [LARGE SCALE GENOMIC DNA]</scope>
    <source>
        <strain evidence="2 3">Fl1</strain>
    </source>
</reference>
<protein>
    <submittedName>
        <fullName evidence="2">Uncharacterized protein</fullName>
    </submittedName>
</protein>
<accession>A0A7S9KLP7</accession>
<proteinExistence type="predicted"/>
<dbReference type="AlphaFoldDB" id="A0A7S9KLP7"/>
<gene>
    <name evidence="2" type="ORF">C2857_006621</name>
</gene>
<keyword evidence="3" id="KW-1185">Reference proteome</keyword>
<evidence type="ECO:0000313" key="2">
    <source>
        <dbReference type="EMBL" id="QPG94645.1"/>
    </source>
</evidence>
<dbReference type="OrthoDB" id="5391496at2759"/>
<organism evidence="2 3">
    <name type="scientific">Epichloe festucae (strain Fl1)</name>
    <dbReference type="NCBI Taxonomy" id="877507"/>
    <lineage>
        <taxon>Eukaryota</taxon>
        <taxon>Fungi</taxon>
        <taxon>Dikarya</taxon>
        <taxon>Ascomycota</taxon>
        <taxon>Pezizomycotina</taxon>
        <taxon>Sordariomycetes</taxon>
        <taxon>Hypocreomycetidae</taxon>
        <taxon>Hypocreales</taxon>
        <taxon>Clavicipitaceae</taxon>
        <taxon>Epichloe</taxon>
    </lineage>
</organism>
<feature type="region of interest" description="Disordered" evidence="1">
    <location>
        <begin position="124"/>
        <end position="144"/>
    </location>
</feature>
<evidence type="ECO:0000256" key="1">
    <source>
        <dbReference type="SAM" id="MobiDB-lite"/>
    </source>
</evidence>